<proteinExistence type="predicted"/>
<feature type="region of interest" description="Disordered" evidence="1">
    <location>
        <begin position="1"/>
        <end position="39"/>
    </location>
</feature>
<gene>
    <name evidence="2" type="ORF">DB30_07511</name>
</gene>
<comment type="caution">
    <text evidence="2">The sequence shown here is derived from an EMBL/GenBank/DDBJ whole genome shotgun (WGS) entry which is preliminary data.</text>
</comment>
<reference evidence="2 3" key="1">
    <citation type="submission" date="2014-12" db="EMBL/GenBank/DDBJ databases">
        <title>Genome assembly of Enhygromyxa salina DSM 15201.</title>
        <authorList>
            <person name="Sharma G."/>
            <person name="Subramanian S."/>
        </authorList>
    </citation>
    <scope>NUCLEOTIDE SEQUENCE [LARGE SCALE GENOMIC DNA]</scope>
    <source>
        <strain evidence="2 3">DSM 15201</strain>
    </source>
</reference>
<accession>A0A0C2CRP1</accession>
<dbReference type="Proteomes" id="UP000031599">
    <property type="component" value="Unassembled WGS sequence"/>
</dbReference>
<protein>
    <submittedName>
        <fullName evidence="2">Uncharacterized protein</fullName>
    </submittedName>
</protein>
<dbReference type="EMBL" id="JMCC02000087">
    <property type="protein sequence ID" value="KIG13856.1"/>
    <property type="molecule type" value="Genomic_DNA"/>
</dbReference>
<name>A0A0C2CRP1_9BACT</name>
<evidence type="ECO:0000313" key="3">
    <source>
        <dbReference type="Proteomes" id="UP000031599"/>
    </source>
</evidence>
<sequence>MAACGPPRLGSSADSDNANEETTSLETGSDDGTHDPTATTSAFVPVVDASPGACDPLKQDCSNGEKCVPYASSGSTWDAFKCVPTLGNQATGEACTYAGPIEATDDCDDQSYCWNVMDVDGEGVGTCHAFCTGTWDAPMCPPMSACIITSGGVPALCLPTCDPVAQDCEEGQACYWNSNGFRCMFTNEDIPPGEACSYINDCAAGSHCTTAELTPNCEGGNCCMPFCSLMLGDQQCADVPGTTCVSFFEEDMAPPGLAHVGVCISPG</sequence>
<organism evidence="2 3">
    <name type="scientific">Enhygromyxa salina</name>
    <dbReference type="NCBI Taxonomy" id="215803"/>
    <lineage>
        <taxon>Bacteria</taxon>
        <taxon>Pseudomonadati</taxon>
        <taxon>Myxococcota</taxon>
        <taxon>Polyangia</taxon>
        <taxon>Nannocystales</taxon>
        <taxon>Nannocystaceae</taxon>
        <taxon>Enhygromyxa</taxon>
    </lineage>
</organism>
<evidence type="ECO:0000313" key="2">
    <source>
        <dbReference type="EMBL" id="KIG13856.1"/>
    </source>
</evidence>
<evidence type="ECO:0000256" key="1">
    <source>
        <dbReference type="SAM" id="MobiDB-lite"/>
    </source>
</evidence>
<dbReference type="AlphaFoldDB" id="A0A0C2CRP1"/>
<feature type="compositionally biased region" description="Polar residues" evidence="1">
    <location>
        <begin position="12"/>
        <end position="27"/>
    </location>
</feature>